<protein>
    <submittedName>
        <fullName evidence="2">Uncharacterized protein</fullName>
    </submittedName>
</protein>
<organism evidence="2 3">
    <name type="scientific">Cochliobolus carbonum (strain 26-R-13)</name>
    <name type="common">Maize leaf spot fungus</name>
    <name type="synonym">Bipolaris zeicola</name>
    <dbReference type="NCBI Taxonomy" id="930089"/>
    <lineage>
        <taxon>Eukaryota</taxon>
        <taxon>Fungi</taxon>
        <taxon>Dikarya</taxon>
        <taxon>Ascomycota</taxon>
        <taxon>Pezizomycotina</taxon>
        <taxon>Dothideomycetes</taxon>
        <taxon>Pleosporomycetidae</taxon>
        <taxon>Pleosporales</taxon>
        <taxon>Pleosporineae</taxon>
        <taxon>Pleosporaceae</taxon>
        <taxon>Bipolaris</taxon>
    </lineage>
</organism>
<dbReference type="HOGENOM" id="CLU_1102630_0_0_1"/>
<accession>W6Y898</accession>
<dbReference type="GeneID" id="19145572"/>
<keyword evidence="1" id="KW-0732">Signal</keyword>
<feature type="chain" id="PRO_5004885481" evidence="1">
    <location>
        <begin position="17"/>
        <end position="252"/>
    </location>
</feature>
<name>W6Y898_COCC2</name>
<dbReference type="EMBL" id="KI964569">
    <property type="protein sequence ID" value="EUC35852.1"/>
    <property type="molecule type" value="Genomic_DNA"/>
</dbReference>
<dbReference type="OrthoDB" id="3697185at2759"/>
<dbReference type="KEGG" id="bze:COCCADRAFT_24273"/>
<evidence type="ECO:0000313" key="2">
    <source>
        <dbReference type="EMBL" id="EUC35852.1"/>
    </source>
</evidence>
<keyword evidence="3" id="KW-1185">Reference proteome</keyword>
<dbReference type="AlphaFoldDB" id="W6Y898"/>
<evidence type="ECO:0000256" key="1">
    <source>
        <dbReference type="SAM" id="SignalP"/>
    </source>
</evidence>
<dbReference type="RefSeq" id="XP_007709829.1">
    <property type="nucleotide sequence ID" value="XM_007711639.1"/>
</dbReference>
<evidence type="ECO:0000313" key="3">
    <source>
        <dbReference type="Proteomes" id="UP000053841"/>
    </source>
</evidence>
<proteinExistence type="predicted"/>
<gene>
    <name evidence="2" type="ORF">COCCADRAFT_24273</name>
</gene>
<dbReference type="Proteomes" id="UP000053841">
    <property type="component" value="Unassembled WGS sequence"/>
</dbReference>
<reference evidence="2 3" key="1">
    <citation type="journal article" date="2013" name="PLoS Genet.">
        <title>Comparative genome structure, secondary metabolite, and effector coding capacity across Cochliobolus pathogens.</title>
        <authorList>
            <person name="Condon B.J."/>
            <person name="Leng Y."/>
            <person name="Wu D."/>
            <person name="Bushley K.E."/>
            <person name="Ohm R.A."/>
            <person name="Otillar R."/>
            <person name="Martin J."/>
            <person name="Schackwitz W."/>
            <person name="Grimwood J."/>
            <person name="MohdZainudin N."/>
            <person name="Xue C."/>
            <person name="Wang R."/>
            <person name="Manning V.A."/>
            <person name="Dhillon B."/>
            <person name="Tu Z.J."/>
            <person name="Steffenson B.J."/>
            <person name="Salamov A."/>
            <person name="Sun H."/>
            <person name="Lowry S."/>
            <person name="LaButti K."/>
            <person name="Han J."/>
            <person name="Copeland A."/>
            <person name="Lindquist E."/>
            <person name="Barry K."/>
            <person name="Schmutz J."/>
            <person name="Baker S.E."/>
            <person name="Ciuffetti L.M."/>
            <person name="Grigoriev I.V."/>
            <person name="Zhong S."/>
            <person name="Turgeon B.G."/>
        </authorList>
    </citation>
    <scope>NUCLEOTIDE SEQUENCE [LARGE SCALE GENOMIC DNA]</scope>
    <source>
        <strain evidence="2 3">26-R-13</strain>
    </source>
</reference>
<sequence>MNHFYLLLSMASVSFAEVAVDWSMTGVDILNPTTTSNTKISARAFPLVRRNLGQVACAADTRTTVDAHTHTRRYNYRTNLLSAVCQNDIDYTARCQTVIPTNNRAIITHQEKCAADEVCQQVSYRNFLGQTSSEVSCVEKYTLPNNQFEWSTDASSVDENHCGPGLNIVREEDSLTVSVQFYGGNPSSHASRKWVHEAWLQSNKRKERIQDIRGVNGLYWKGAAHTGETIQACFLRSDAGDATNALLNWVDG</sequence>
<feature type="signal peptide" evidence="1">
    <location>
        <begin position="1"/>
        <end position="16"/>
    </location>
</feature>